<sequence length="315" mass="35468">MADEIDIELFRQLEQELHRPDIRSSREAVSARLADDFLEFGSSGRVYDKHLTTNSLAQEGPSDRVTLPEVRDFTARIIAEDAVLVLYRSVWQADGGLPERTTLRSSVWKLIDGRWRMAFHQGTIVPTAVLRSAPAIPGHNVLLRTATSNDIEARLALGNDPEIIQMFGMSKTAVKPMSRDKATGWVQGIISNPYAWVIEVNGKFAGEIRLDRVDRTDRRASMAIGMYDANILGKGYGSEAIRLLLQYAFGELHLHRISVRVLAYNDRAIRAYKKCGFIIEGREREAAFVDGSWHDDLIMGIVDREFLKQPSSTPR</sequence>
<reference evidence="3 4" key="1">
    <citation type="submission" date="2018-11" db="EMBL/GenBank/DDBJ databases">
        <authorList>
            <person name="Huo Y."/>
        </authorList>
    </citation>
    <scope>NUCLEOTIDE SEQUENCE [LARGE SCALE GENOMIC DNA]</scope>
    <source>
        <strain evidence="3 4">DSM 30132</strain>
    </source>
</reference>
<dbReference type="SUPFAM" id="SSF54427">
    <property type="entry name" value="NTF2-like"/>
    <property type="match status" value="1"/>
</dbReference>
<dbReference type="Pfam" id="PF14534">
    <property type="entry name" value="DUF4440"/>
    <property type="match status" value="1"/>
</dbReference>
<dbReference type="InterPro" id="IPR027843">
    <property type="entry name" value="DUF4440"/>
</dbReference>
<feature type="domain" description="N-acetyltransferase" evidence="1">
    <location>
        <begin position="141"/>
        <end position="304"/>
    </location>
</feature>
<dbReference type="EMBL" id="JACHXH010000041">
    <property type="protein sequence ID" value="MBB3138951.1"/>
    <property type="molecule type" value="Genomic_DNA"/>
</dbReference>
<dbReference type="InterPro" id="IPR016181">
    <property type="entry name" value="Acyl_CoA_acyltransferase"/>
</dbReference>
<evidence type="ECO:0000313" key="2">
    <source>
        <dbReference type="EMBL" id="MBB3138951.1"/>
    </source>
</evidence>
<accession>A0A427M700</accession>
<proteinExistence type="predicted"/>
<evidence type="ECO:0000313" key="5">
    <source>
        <dbReference type="Proteomes" id="UP000518315"/>
    </source>
</evidence>
<dbReference type="Gene3D" id="3.40.630.30">
    <property type="match status" value="1"/>
</dbReference>
<evidence type="ECO:0000313" key="4">
    <source>
        <dbReference type="Proteomes" id="UP000277279"/>
    </source>
</evidence>
<protein>
    <submittedName>
        <fullName evidence="3">GNAT family N-acetyltransferase</fullName>
    </submittedName>
    <submittedName>
        <fullName evidence="2">RimJ/RimL family protein N-acetyltransferase</fullName>
    </submittedName>
</protein>
<name>A0A427M700_9HYPH</name>
<dbReference type="InterPro" id="IPR000182">
    <property type="entry name" value="GNAT_dom"/>
</dbReference>
<gene>
    <name evidence="3" type="ORF">EFD55_31645</name>
    <name evidence="2" type="ORF">FHS26_006731</name>
</gene>
<keyword evidence="5" id="KW-1185">Reference proteome</keyword>
<evidence type="ECO:0000313" key="3">
    <source>
        <dbReference type="EMBL" id="RSB60439.1"/>
    </source>
</evidence>
<dbReference type="EMBL" id="RJJT01000038">
    <property type="protein sequence ID" value="RSB60439.1"/>
    <property type="molecule type" value="Genomic_DNA"/>
</dbReference>
<dbReference type="PROSITE" id="PS51186">
    <property type="entry name" value="GNAT"/>
    <property type="match status" value="1"/>
</dbReference>
<dbReference type="RefSeq" id="WP_125850859.1">
    <property type="nucleotide sequence ID" value="NZ_JACHXH010000041.1"/>
</dbReference>
<dbReference type="GO" id="GO:0016747">
    <property type="term" value="F:acyltransferase activity, transferring groups other than amino-acyl groups"/>
    <property type="evidence" value="ECO:0007669"/>
    <property type="project" value="InterPro"/>
</dbReference>
<organism evidence="3 4">
    <name type="scientific">Rhizobium pisi</name>
    <dbReference type="NCBI Taxonomy" id="574561"/>
    <lineage>
        <taxon>Bacteria</taxon>
        <taxon>Pseudomonadati</taxon>
        <taxon>Pseudomonadota</taxon>
        <taxon>Alphaproteobacteria</taxon>
        <taxon>Hyphomicrobiales</taxon>
        <taxon>Rhizobiaceae</taxon>
        <taxon>Rhizobium/Agrobacterium group</taxon>
        <taxon>Rhizobium</taxon>
    </lineage>
</organism>
<dbReference type="InterPro" id="IPR032710">
    <property type="entry name" value="NTF2-like_dom_sf"/>
</dbReference>
<comment type="caution">
    <text evidence="3">The sequence shown here is derived from an EMBL/GenBank/DDBJ whole genome shotgun (WGS) entry which is preliminary data.</text>
</comment>
<dbReference type="Proteomes" id="UP000277279">
    <property type="component" value="Unassembled WGS sequence"/>
</dbReference>
<dbReference type="OrthoDB" id="336415at2"/>
<keyword evidence="3" id="KW-0808">Transferase</keyword>
<dbReference type="Pfam" id="PF13302">
    <property type="entry name" value="Acetyltransf_3"/>
    <property type="match status" value="1"/>
</dbReference>
<dbReference type="PANTHER" id="PTHR43415">
    <property type="entry name" value="SPERMIDINE N(1)-ACETYLTRANSFERASE"/>
    <property type="match status" value="1"/>
</dbReference>
<evidence type="ECO:0000259" key="1">
    <source>
        <dbReference type="PROSITE" id="PS51186"/>
    </source>
</evidence>
<dbReference type="PANTHER" id="PTHR43415:SF3">
    <property type="entry name" value="GNAT-FAMILY ACETYLTRANSFERASE"/>
    <property type="match status" value="1"/>
</dbReference>
<dbReference type="Gene3D" id="3.10.450.50">
    <property type="match status" value="1"/>
</dbReference>
<dbReference type="AlphaFoldDB" id="A0A427M700"/>
<dbReference type="SUPFAM" id="SSF55729">
    <property type="entry name" value="Acyl-CoA N-acyltransferases (Nat)"/>
    <property type="match status" value="1"/>
</dbReference>
<dbReference type="Proteomes" id="UP000518315">
    <property type="component" value="Unassembled WGS sequence"/>
</dbReference>
<reference evidence="2 5" key="2">
    <citation type="submission" date="2020-08" db="EMBL/GenBank/DDBJ databases">
        <title>Genomic Encyclopedia of Type Strains, Phase III (KMG-III): the genomes of soil and plant-associated and newly described type strains.</title>
        <authorList>
            <person name="Whitman W."/>
        </authorList>
    </citation>
    <scope>NUCLEOTIDE SEQUENCE [LARGE SCALE GENOMIC DNA]</scope>
    <source>
        <strain evidence="2 5">CECT 4113</strain>
    </source>
</reference>